<evidence type="ECO:0000259" key="8">
    <source>
        <dbReference type="PROSITE" id="PS50089"/>
    </source>
</evidence>
<reference evidence="9 10" key="1">
    <citation type="submission" date="2017-08" db="EMBL/GenBank/DDBJ databases">
        <title>Acidophilic green algal genome provides insights into adaptation to an acidic environment.</title>
        <authorList>
            <person name="Hirooka S."/>
            <person name="Hirose Y."/>
            <person name="Kanesaki Y."/>
            <person name="Higuchi S."/>
            <person name="Fujiwara T."/>
            <person name="Onuma R."/>
            <person name="Era A."/>
            <person name="Ohbayashi R."/>
            <person name="Uzuka A."/>
            <person name="Nozaki H."/>
            <person name="Yoshikawa H."/>
            <person name="Miyagishima S.Y."/>
        </authorList>
    </citation>
    <scope>NUCLEOTIDE SEQUENCE [LARGE SCALE GENOMIC DNA]</scope>
    <source>
        <strain evidence="9 10">NIES-2499</strain>
    </source>
</reference>
<keyword evidence="7" id="KW-0472">Membrane</keyword>
<keyword evidence="7" id="KW-0812">Transmembrane</keyword>
<dbReference type="InterPro" id="IPR013083">
    <property type="entry name" value="Znf_RING/FYVE/PHD"/>
</dbReference>
<evidence type="ECO:0000313" key="10">
    <source>
        <dbReference type="Proteomes" id="UP000232323"/>
    </source>
</evidence>
<sequence>MNETMSYPPPSVPPSPATAFHAPSFFGTASLPTGAIGAVAVACVLLSVVSLLYMKRWTLNHAHNRHHREHELTSGPTPGTAGVSVRGSSQPRQIEDAGVPSYVKDLFPTRTVVSASEFKEGKLGGLRVLSKVQPAENLVVRSESLRSKRMSAVLAVLASSPKKSGRNLLVDLQVPLKKSKSHLCDATGSKSHLCDATGSKSHICDATGSKSHLCDATGDISKTSPSKTTAVGGPLTKSFNDCNLATATATKVLMRGGDRVSKSQKCSPSPSFSASGTESLSTGLAENRLVDGPGTNDSIVQVFPRPSIGEEHANTAVCDDHSSPLPTMRQQRTDFQLDTSYMALLAARDASCSIAALERGLAQGDRLSGRSSVPVRTHPSVPQVADAHDEVADTEAQEQEDEGDNAAAPQSFQLCLDEEGNQQQCPICLCEFEVGDVLQQLPCGHEFHQPCVDSWMDRHRTCPLCRHVLWSHLSGVTTNEGVPSHGQNNFRIEDV</sequence>
<name>A0A250XA53_9CHLO</name>
<dbReference type="InterPro" id="IPR053238">
    <property type="entry name" value="RING-H2_zinc_finger"/>
</dbReference>
<evidence type="ECO:0000256" key="4">
    <source>
        <dbReference type="ARBA" id="ARBA00024209"/>
    </source>
</evidence>
<evidence type="ECO:0000256" key="7">
    <source>
        <dbReference type="SAM" id="Phobius"/>
    </source>
</evidence>
<feature type="compositionally biased region" description="Acidic residues" evidence="6">
    <location>
        <begin position="392"/>
        <end position="404"/>
    </location>
</feature>
<evidence type="ECO:0000256" key="5">
    <source>
        <dbReference type="PROSITE-ProRule" id="PRU00175"/>
    </source>
</evidence>
<feature type="region of interest" description="Disordered" evidence="6">
    <location>
        <begin position="256"/>
        <end position="280"/>
    </location>
</feature>
<evidence type="ECO:0000256" key="1">
    <source>
        <dbReference type="ARBA" id="ARBA00022723"/>
    </source>
</evidence>
<dbReference type="Proteomes" id="UP000232323">
    <property type="component" value="Unassembled WGS sequence"/>
</dbReference>
<keyword evidence="3" id="KW-0862">Zinc</keyword>
<dbReference type="SUPFAM" id="SSF57850">
    <property type="entry name" value="RING/U-box"/>
    <property type="match status" value="1"/>
</dbReference>
<dbReference type="STRING" id="1157962.A0A250XA53"/>
<accession>A0A250XA53</accession>
<keyword evidence="10" id="KW-1185">Reference proteome</keyword>
<dbReference type="Gene3D" id="3.30.40.10">
    <property type="entry name" value="Zinc/RING finger domain, C3HC4 (zinc finger)"/>
    <property type="match status" value="1"/>
</dbReference>
<dbReference type="EMBL" id="BEGY01000047">
    <property type="protein sequence ID" value="GAX79985.1"/>
    <property type="molecule type" value="Genomic_DNA"/>
</dbReference>
<dbReference type="Pfam" id="PF13639">
    <property type="entry name" value="zf-RING_2"/>
    <property type="match status" value="1"/>
</dbReference>
<gene>
    <name evidence="9" type="ORF">CEUSTIGMA_g7424.t1</name>
</gene>
<dbReference type="OrthoDB" id="8062037at2759"/>
<evidence type="ECO:0000256" key="2">
    <source>
        <dbReference type="ARBA" id="ARBA00022771"/>
    </source>
</evidence>
<dbReference type="PANTHER" id="PTHR14155">
    <property type="entry name" value="RING FINGER DOMAIN-CONTAINING"/>
    <property type="match status" value="1"/>
</dbReference>
<protein>
    <recommendedName>
        <fullName evidence="8">RING-type domain-containing protein</fullName>
    </recommendedName>
</protein>
<organism evidence="9 10">
    <name type="scientific">Chlamydomonas eustigma</name>
    <dbReference type="NCBI Taxonomy" id="1157962"/>
    <lineage>
        <taxon>Eukaryota</taxon>
        <taxon>Viridiplantae</taxon>
        <taxon>Chlorophyta</taxon>
        <taxon>core chlorophytes</taxon>
        <taxon>Chlorophyceae</taxon>
        <taxon>CS clade</taxon>
        <taxon>Chlamydomonadales</taxon>
        <taxon>Chlamydomonadaceae</taxon>
        <taxon>Chlamydomonas</taxon>
    </lineage>
</organism>
<comment type="caution">
    <text evidence="9">The sequence shown here is derived from an EMBL/GenBank/DDBJ whole genome shotgun (WGS) entry which is preliminary data.</text>
</comment>
<dbReference type="AlphaFoldDB" id="A0A250XA53"/>
<dbReference type="InterPro" id="IPR001841">
    <property type="entry name" value="Znf_RING"/>
</dbReference>
<dbReference type="SMART" id="SM00184">
    <property type="entry name" value="RING"/>
    <property type="match status" value="1"/>
</dbReference>
<keyword evidence="7" id="KW-1133">Transmembrane helix</keyword>
<proteinExistence type="inferred from homology"/>
<comment type="similarity">
    <text evidence="4">Belongs to the RING-type zinc finger family. ATL subfamily.</text>
</comment>
<feature type="region of interest" description="Disordered" evidence="6">
    <location>
        <begin position="365"/>
        <end position="407"/>
    </location>
</feature>
<feature type="transmembrane region" description="Helical" evidence="7">
    <location>
        <begin position="34"/>
        <end position="54"/>
    </location>
</feature>
<dbReference type="PROSITE" id="PS50089">
    <property type="entry name" value="ZF_RING_2"/>
    <property type="match status" value="1"/>
</dbReference>
<dbReference type="PANTHER" id="PTHR14155:SF627">
    <property type="entry name" value="OS06G0192800 PROTEIN"/>
    <property type="match status" value="1"/>
</dbReference>
<evidence type="ECO:0000256" key="6">
    <source>
        <dbReference type="SAM" id="MobiDB-lite"/>
    </source>
</evidence>
<dbReference type="GO" id="GO:0008270">
    <property type="term" value="F:zinc ion binding"/>
    <property type="evidence" value="ECO:0007669"/>
    <property type="project" value="UniProtKB-KW"/>
</dbReference>
<feature type="region of interest" description="Disordered" evidence="6">
    <location>
        <begin position="66"/>
        <end position="91"/>
    </location>
</feature>
<evidence type="ECO:0000256" key="3">
    <source>
        <dbReference type="ARBA" id="ARBA00022833"/>
    </source>
</evidence>
<keyword evidence="2 5" id="KW-0863">Zinc-finger</keyword>
<evidence type="ECO:0000313" key="9">
    <source>
        <dbReference type="EMBL" id="GAX79985.1"/>
    </source>
</evidence>
<feature type="compositionally biased region" description="Polar residues" evidence="6">
    <location>
        <begin position="263"/>
        <end position="280"/>
    </location>
</feature>
<feature type="domain" description="RING-type" evidence="8">
    <location>
        <begin position="425"/>
        <end position="466"/>
    </location>
</feature>
<keyword evidence="1" id="KW-0479">Metal-binding</keyword>